<dbReference type="PANTHER" id="PTHR37477:SF1">
    <property type="entry name" value="COBALT-PRECORRIN-5A HYDROLASE"/>
    <property type="match status" value="1"/>
</dbReference>
<dbReference type="SUPFAM" id="SSF159672">
    <property type="entry name" value="CbiG N-terminal domain-like"/>
    <property type="match status" value="1"/>
</dbReference>
<evidence type="ECO:0000313" key="5">
    <source>
        <dbReference type="Proteomes" id="UP000196365"/>
    </source>
</evidence>
<name>A0A1T4KIM8_9FIRM</name>
<accession>A0A1T4KIM8</accession>
<keyword evidence="4" id="KW-0456">Lyase</keyword>
<dbReference type="Gene3D" id="3.30.420.180">
    <property type="entry name" value="CobE/GbiG C-terminal domain"/>
    <property type="match status" value="1"/>
</dbReference>
<dbReference type="PANTHER" id="PTHR37477">
    <property type="entry name" value="COBALT-PRECORRIN-5A HYDROLASE"/>
    <property type="match status" value="1"/>
</dbReference>
<dbReference type="AlphaFoldDB" id="A0A1T4KIM8"/>
<organism evidence="4 5">
    <name type="scientific">Garciella nitratireducens DSM 15102</name>
    <dbReference type="NCBI Taxonomy" id="1121911"/>
    <lineage>
        <taxon>Bacteria</taxon>
        <taxon>Bacillati</taxon>
        <taxon>Bacillota</taxon>
        <taxon>Clostridia</taxon>
        <taxon>Eubacteriales</taxon>
        <taxon>Eubacteriaceae</taxon>
        <taxon>Garciella</taxon>
    </lineage>
</organism>
<dbReference type="Proteomes" id="UP000196365">
    <property type="component" value="Unassembled WGS sequence"/>
</dbReference>
<keyword evidence="5" id="KW-1185">Reference proteome</keyword>
<feature type="domain" description="Cobalamin synthesis G N-terminal" evidence="2">
    <location>
        <begin position="42"/>
        <end position="122"/>
    </location>
</feature>
<proteinExistence type="predicted"/>
<dbReference type="Pfam" id="PF11761">
    <property type="entry name" value="CbiG_mid"/>
    <property type="match status" value="1"/>
</dbReference>
<dbReference type="Pfam" id="PF11760">
    <property type="entry name" value="CbiG_N"/>
    <property type="match status" value="1"/>
</dbReference>
<dbReference type="InterPro" id="IPR036518">
    <property type="entry name" value="CobE/GbiG_C_sf"/>
</dbReference>
<gene>
    <name evidence="4" type="ORF">SAMN02745973_00546</name>
</gene>
<dbReference type="InterPro" id="IPR021745">
    <property type="entry name" value="CbiG_mid"/>
</dbReference>
<dbReference type="Gene3D" id="3.40.50.11220">
    <property type="match status" value="1"/>
</dbReference>
<dbReference type="InterPro" id="IPR052553">
    <property type="entry name" value="CbiG_hydrolase"/>
</dbReference>
<dbReference type="SUPFAM" id="SSF159664">
    <property type="entry name" value="CobE/GbiG C-terminal domain-like"/>
    <property type="match status" value="1"/>
</dbReference>
<dbReference type="OrthoDB" id="9781023at2"/>
<dbReference type="InterPro" id="IPR038029">
    <property type="entry name" value="GbiG_N_sf"/>
</dbReference>
<feature type="domain" description="CobE/GbiG C-terminal" evidence="1">
    <location>
        <begin position="212"/>
        <end position="329"/>
    </location>
</feature>
<sequence>MKLAILTLTKGGYKTAQRVKKYMDVPVKIYTKDSFSGTLKNLVGELFQRYEYLLFIMATGIVVRVISPYLKDKTTDPGVMVMDEKGRFVISLLSGHLGGANAYTQKIAKSIGATPVITTASDVLDLISVDLLAKQLHCEIESLQKAKEVTADIVNKKRVGILSDISVDIPEKENIQIIKSKEIQDCDSVIYITHKIISDPFPRSVQLIPQNILVGIGCKRGTESKKMIQQLYEVFQDLEIHIKSLKKISSIDLKQDEKGILELGEYFKIPVEFIERRKIKRIENLFESSEFVKKSIGIGAVAEPCGYLISHGGKCLMKKRKKSGITLSIWKEK</sequence>
<dbReference type="Pfam" id="PF01890">
    <property type="entry name" value="CbiG_C"/>
    <property type="match status" value="1"/>
</dbReference>
<evidence type="ECO:0000259" key="2">
    <source>
        <dbReference type="Pfam" id="PF11760"/>
    </source>
</evidence>
<dbReference type="NCBIfam" id="NF004466">
    <property type="entry name" value="PRK05788.1-4"/>
    <property type="match status" value="1"/>
</dbReference>
<protein>
    <submittedName>
        <fullName evidence="4">Cobalt-precorrin 5A acetaldehyde-lyase</fullName>
    </submittedName>
</protein>
<dbReference type="GO" id="GO:0009236">
    <property type="term" value="P:cobalamin biosynthetic process"/>
    <property type="evidence" value="ECO:0007669"/>
    <property type="project" value="InterPro"/>
</dbReference>
<evidence type="ECO:0000313" key="4">
    <source>
        <dbReference type="EMBL" id="SJZ42260.1"/>
    </source>
</evidence>
<feature type="domain" description="Cobalamin biosynthesis central region" evidence="3">
    <location>
        <begin position="127"/>
        <end position="209"/>
    </location>
</feature>
<dbReference type="EMBL" id="FUWV01000002">
    <property type="protein sequence ID" value="SJZ42260.1"/>
    <property type="molecule type" value="Genomic_DNA"/>
</dbReference>
<evidence type="ECO:0000259" key="3">
    <source>
        <dbReference type="Pfam" id="PF11761"/>
    </source>
</evidence>
<reference evidence="4 5" key="1">
    <citation type="submission" date="2017-02" db="EMBL/GenBank/DDBJ databases">
        <authorList>
            <person name="Peterson S.W."/>
        </authorList>
    </citation>
    <scope>NUCLEOTIDE SEQUENCE [LARGE SCALE GENOMIC DNA]</scope>
    <source>
        <strain evidence="4 5">DSM 15102</strain>
    </source>
</reference>
<dbReference type="GO" id="GO:0016829">
    <property type="term" value="F:lyase activity"/>
    <property type="evidence" value="ECO:0007669"/>
    <property type="project" value="UniProtKB-KW"/>
</dbReference>
<dbReference type="InterPro" id="IPR021744">
    <property type="entry name" value="CbiG_N"/>
</dbReference>
<evidence type="ECO:0000259" key="1">
    <source>
        <dbReference type="Pfam" id="PF01890"/>
    </source>
</evidence>
<dbReference type="RefSeq" id="WP_087677986.1">
    <property type="nucleotide sequence ID" value="NZ_FUWV01000002.1"/>
</dbReference>
<dbReference type="InterPro" id="IPR002750">
    <property type="entry name" value="CobE/GbiG_C"/>
</dbReference>